<dbReference type="InterPro" id="IPR051781">
    <property type="entry name" value="Metallo-dep_Hydrolase"/>
</dbReference>
<dbReference type="Pfam" id="PF01979">
    <property type="entry name" value="Amidohydro_1"/>
    <property type="match status" value="1"/>
</dbReference>
<accession>A0A4R8C5F7</accession>
<dbReference type="EMBL" id="SODP01000002">
    <property type="protein sequence ID" value="TDW70401.1"/>
    <property type="molecule type" value="Genomic_DNA"/>
</dbReference>
<dbReference type="InterPro" id="IPR006680">
    <property type="entry name" value="Amidohydro-rel"/>
</dbReference>
<evidence type="ECO:0000313" key="2">
    <source>
        <dbReference type="EMBL" id="TDW70401.1"/>
    </source>
</evidence>
<protein>
    <submittedName>
        <fullName evidence="2">Imidazolonepropionase-like amidohydrolase</fullName>
    </submittedName>
</protein>
<dbReference type="InterPro" id="IPR011059">
    <property type="entry name" value="Metal-dep_hydrolase_composite"/>
</dbReference>
<dbReference type="CDD" id="cd01299">
    <property type="entry name" value="Met_dep_hydrolase_A"/>
    <property type="match status" value="1"/>
</dbReference>
<comment type="caution">
    <text evidence="2">The sequence shown here is derived from an EMBL/GenBank/DDBJ whole genome shotgun (WGS) entry which is preliminary data.</text>
</comment>
<dbReference type="Gene3D" id="3.20.20.140">
    <property type="entry name" value="Metal-dependent hydrolases"/>
    <property type="match status" value="1"/>
</dbReference>
<organism evidence="2 3">
    <name type="scientific">Kribbella pratensis</name>
    <dbReference type="NCBI Taxonomy" id="2512112"/>
    <lineage>
        <taxon>Bacteria</taxon>
        <taxon>Bacillati</taxon>
        <taxon>Actinomycetota</taxon>
        <taxon>Actinomycetes</taxon>
        <taxon>Propionibacteriales</taxon>
        <taxon>Kribbellaceae</taxon>
        <taxon>Kribbella</taxon>
    </lineage>
</organism>
<reference evidence="2 3" key="1">
    <citation type="submission" date="2019-03" db="EMBL/GenBank/DDBJ databases">
        <title>Genomic Encyclopedia of Type Strains, Phase III (KMG-III): the genomes of soil and plant-associated and newly described type strains.</title>
        <authorList>
            <person name="Whitman W."/>
        </authorList>
    </citation>
    <scope>NUCLEOTIDE SEQUENCE [LARGE SCALE GENOMIC DNA]</scope>
    <source>
        <strain evidence="2 3">VKM Ac-2573</strain>
    </source>
</reference>
<dbReference type="GO" id="GO:0016810">
    <property type="term" value="F:hydrolase activity, acting on carbon-nitrogen (but not peptide) bonds"/>
    <property type="evidence" value="ECO:0007669"/>
    <property type="project" value="InterPro"/>
</dbReference>
<dbReference type="SUPFAM" id="SSF51556">
    <property type="entry name" value="Metallo-dependent hydrolases"/>
    <property type="match status" value="1"/>
</dbReference>
<sequence>MLEDCTHGVNAFGAETRAQWCESANAGRDKPTLRETPGMTRFALRAEQIFDGERVFDENVVLVDGGKVVGVGRQVPSDWAVREVPGGTILPGLIDAHVHLTADGGAGALDRLGVSPAEAATSEYAEAIGATIEQSLRTHLAAGVTTVRDLGDPHDAVLRWRSAATSGPSAPTAVGSGTGSGLPSVVASGAPLTSVRGHCWAFGAEVSGPDEMRAAVHLRADRGADVIKIMASGGVLTPGTDTMSPQFTLEELKAAVDAAHEHGLPITAHAHALTAVRQALQAGVDGIEHCTCLTPAGAALDDELGRALAASGIAICGTLGSDRSIVVPPAVLELVAKAGIGEAILQEAVRRLYAAGVRLVAGSDGGIGPAKPHGLLPATLAEYVEAGIPPVAALTAGTSTAADALRVRKGRIRPGADADLLVVPGNPTEDITTLATPTAVYLAGEDVTPGASVAR</sequence>
<dbReference type="InterPro" id="IPR057744">
    <property type="entry name" value="OTAase-like"/>
</dbReference>
<dbReference type="Proteomes" id="UP000295146">
    <property type="component" value="Unassembled WGS sequence"/>
</dbReference>
<dbReference type="InterPro" id="IPR032466">
    <property type="entry name" value="Metal_Hydrolase"/>
</dbReference>
<dbReference type="AlphaFoldDB" id="A0A4R8C5F7"/>
<keyword evidence="3" id="KW-1185">Reference proteome</keyword>
<dbReference type="PANTHER" id="PTHR43135:SF3">
    <property type="entry name" value="ALPHA-D-RIBOSE 1-METHYLPHOSPHONATE 5-TRIPHOSPHATE DIPHOSPHATASE"/>
    <property type="match status" value="1"/>
</dbReference>
<dbReference type="SUPFAM" id="SSF51338">
    <property type="entry name" value="Composite domain of metallo-dependent hydrolases"/>
    <property type="match status" value="2"/>
</dbReference>
<gene>
    <name evidence="2" type="ORF">EV653_4444</name>
</gene>
<name>A0A4R8C5F7_9ACTN</name>
<evidence type="ECO:0000313" key="3">
    <source>
        <dbReference type="Proteomes" id="UP000295146"/>
    </source>
</evidence>
<dbReference type="Gene3D" id="2.30.40.10">
    <property type="entry name" value="Urease, subunit C, domain 1"/>
    <property type="match status" value="1"/>
</dbReference>
<feature type="domain" description="Amidohydrolase-related" evidence="1">
    <location>
        <begin position="88"/>
        <end position="444"/>
    </location>
</feature>
<evidence type="ECO:0000259" key="1">
    <source>
        <dbReference type="Pfam" id="PF01979"/>
    </source>
</evidence>
<dbReference type="PANTHER" id="PTHR43135">
    <property type="entry name" value="ALPHA-D-RIBOSE 1-METHYLPHOSPHONATE 5-TRIPHOSPHATE DIPHOSPHATASE"/>
    <property type="match status" value="1"/>
</dbReference>
<proteinExistence type="predicted"/>